<reference evidence="1" key="1">
    <citation type="journal article" date="2020" name="Stud. Mycol.">
        <title>101 Dothideomycetes genomes: a test case for predicting lifestyles and emergence of pathogens.</title>
        <authorList>
            <person name="Haridas S."/>
            <person name="Albert R."/>
            <person name="Binder M."/>
            <person name="Bloem J."/>
            <person name="Labutti K."/>
            <person name="Salamov A."/>
            <person name="Andreopoulos B."/>
            <person name="Baker S."/>
            <person name="Barry K."/>
            <person name="Bills G."/>
            <person name="Bluhm B."/>
            <person name="Cannon C."/>
            <person name="Castanera R."/>
            <person name="Culley D."/>
            <person name="Daum C."/>
            <person name="Ezra D."/>
            <person name="Gonzalez J."/>
            <person name="Henrissat B."/>
            <person name="Kuo A."/>
            <person name="Liang C."/>
            <person name="Lipzen A."/>
            <person name="Lutzoni F."/>
            <person name="Magnuson J."/>
            <person name="Mondo S."/>
            <person name="Nolan M."/>
            <person name="Ohm R."/>
            <person name="Pangilinan J."/>
            <person name="Park H.-J."/>
            <person name="Ramirez L."/>
            <person name="Alfaro M."/>
            <person name="Sun H."/>
            <person name="Tritt A."/>
            <person name="Yoshinaga Y."/>
            <person name="Zwiers L.-H."/>
            <person name="Turgeon B."/>
            <person name="Goodwin S."/>
            <person name="Spatafora J."/>
            <person name="Crous P."/>
            <person name="Grigoriev I."/>
        </authorList>
    </citation>
    <scope>NUCLEOTIDE SEQUENCE</scope>
    <source>
        <strain evidence="1">ATCC 200398</strain>
    </source>
</reference>
<name>A0ACB6QJQ1_9PLEO</name>
<protein>
    <submittedName>
        <fullName evidence="1">Uncharacterized protein</fullName>
    </submittedName>
</protein>
<evidence type="ECO:0000313" key="2">
    <source>
        <dbReference type="Proteomes" id="UP000799755"/>
    </source>
</evidence>
<dbReference type="EMBL" id="MU003522">
    <property type="protein sequence ID" value="KAF2467130.1"/>
    <property type="molecule type" value="Genomic_DNA"/>
</dbReference>
<evidence type="ECO:0000313" key="1">
    <source>
        <dbReference type="EMBL" id="KAF2467130.1"/>
    </source>
</evidence>
<gene>
    <name evidence="1" type="ORF">BDR25DRAFT_305903</name>
</gene>
<proteinExistence type="predicted"/>
<keyword evidence="2" id="KW-1185">Reference proteome</keyword>
<dbReference type="Proteomes" id="UP000799755">
    <property type="component" value="Unassembled WGS sequence"/>
</dbReference>
<accession>A0ACB6QJQ1</accession>
<sequence length="1020" mass="115025">MERYGLGIQPRTILPLPADVASQIKSSTVITSLSAVVVELLKNALDATATKVEATVDFGRGSCSVEDDGLGIAPIEFREEGALGKPYYTSKYYSHEASLGCHGTFLASLAAMSLLTITSHHHEHRSHNSITFHHSKAIDRQLPTLAQHELSNQKHGTRVVVRNLFGNLPVRVKQRAVMVVHKAEHDRQWELLKREVTGLLLSWRQPVSIRVRDADNKTMFIFNSKSPAFSTDSRDTDINKPRSAELQFLLNVLTQSTYLSIEKWTSWVPVSASTSLVSVKGAISLEPAPSKHVQYICIGVRPLSIDAGHNELYDEINRVFGLSSFGTVGHNSDAEDNEKIRRQNDKQFKNDRCTNRQLRGRKGVDRYPMFHLRINLKEDRKDMVREDEFLNNETNLQSVVEVLDMMITRWLSVHDFRPRKTRKRKRVGTVSSAMSCFGDQEDITNPGAQFPLSRWVTEEGPPTVRSLEPGLMCRENCKRRRSTKPTPTTSLKQLHQQPFPEWSQIKSGNPRFYDTLWGLGKQASHRGVGAPSVGVFTPPEPRQEDPPPPLLVTFDDEPTLLSAFNTVPPANIGLEKSKSPLMQDRDFDKDKDETMTWIDPSIKQTYIPNSRNDCIMPCLSTRSRGDVSAPSNARTLDDSNKSLRLQPRSNISNGTNTPWLDGLLKTWDNPIFRPAEKSIRQVTSDEYQFNSRERKHFDNLGYSPPLIEQAFNESSVLEASKLSKEGLQNAEVIAQLDKKFILIKMPYPPNSSSDHSTTPHALVLIDQHAADERIRVESLMHELCVPLCNTRYPPYRSNLGHESQVAFTILEKPLQFMISLQEQDLFITHARRFSAWGILFDTLKHESSTSRFCSTGRVEAVLSVTTLPPSISERCRAHPKLLISFLRATVWKFAEDPHLPPLPVQESLCPATKTEELPLHWIRRLSICPQGLVDLINSRACRSAIMFNDELTMEQCEGLVVKLSKCVFPFMCAHGRPSMVPLIDLDDAEVRKSEAGLRLELDGGGKNGGGFINAWNLWKN</sequence>
<comment type="caution">
    <text evidence="1">The sequence shown here is derived from an EMBL/GenBank/DDBJ whole genome shotgun (WGS) entry which is preliminary data.</text>
</comment>
<organism evidence="1 2">
    <name type="scientific">Lindgomyces ingoldianus</name>
    <dbReference type="NCBI Taxonomy" id="673940"/>
    <lineage>
        <taxon>Eukaryota</taxon>
        <taxon>Fungi</taxon>
        <taxon>Dikarya</taxon>
        <taxon>Ascomycota</taxon>
        <taxon>Pezizomycotina</taxon>
        <taxon>Dothideomycetes</taxon>
        <taxon>Pleosporomycetidae</taxon>
        <taxon>Pleosporales</taxon>
        <taxon>Lindgomycetaceae</taxon>
        <taxon>Lindgomyces</taxon>
    </lineage>
</organism>